<dbReference type="InterPro" id="IPR014905">
    <property type="entry name" value="HIRAN"/>
</dbReference>
<dbReference type="EMBL" id="VAVY01000001">
    <property type="protein sequence ID" value="TMM67723.1"/>
    <property type="molecule type" value="Genomic_DNA"/>
</dbReference>
<evidence type="ECO:0000259" key="4">
    <source>
        <dbReference type="Pfam" id="PF08797"/>
    </source>
</evidence>
<comment type="caution">
    <text evidence="5">The sequence shown here is derived from an EMBL/GenBank/DDBJ whole genome shotgun (WGS) entry which is preliminary data.</text>
</comment>
<dbReference type="Proteomes" id="UP000310095">
    <property type="component" value="Unassembled WGS sequence"/>
</dbReference>
<keyword evidence="2" id="KW-0378">Hydrolase</keyword>
<feature type="region of interest" description="Disordered" evidence="3">
    <location>
        <begin position="20"/>
        <end position="72"/>
    </location>
</feature>
<gene>
    <name evidence="5" type="ORF">FEF10_07430</name>
</gene>
<keyword evidence="1" id="KW-0479">Metal-binding</keyword>
<keyword evidence="6" id="KW-1185">Reference proteome</keyword>
<name>A0ABY2VRM0_9PSED</name>
<dbReference type="Pfam" id="PF08797">
    <property type="entry name" value="HIRAN"/>
    <property type="match status" value="1"/>
</dbReference>
<evidence type="ECO:0000313" key="6">
    <source>
        <dbReference type="Proteomes" id="UP000310095"/>
    </source>
</evidence>
<accession>A0ABY2VRM0</accession>
<evidence type="ECO:0000256" key="1">
    <source>
        <dbReference type="ARBA" id="ARBA00022723"/>
    </source>
</evidence>
<reference evidence="5 6" key="1">
    <citation type="submission" date="2019-05" db="EMBL/GenBank/DDBJ databases">
        <title>Identification and Biocontrol Activity Analysis of Biocontrol Strain PF-1 Based on Genome-wide Data.</title>
        <authorList>
            <person name="Qi J."/>
        </authorList>
    </citation>
    <scope>NUCLEOTIDE SEQUENCE [LARGE SCALE GENOMIC DNA]</scope>
    <source>
        <strain evidence="5 6">PF-1</strain>
    </source>
</reference>
<feature type="domain" description="HIRAN" evidence="4">
    <location>
        <begin position="89"/>
        <end position="158"/>
    </location>
</feature>
<feature type="compositionally biased region" description="Low complexity" evidence="3">
    <location>
        <begin position="20"/>
        <end position="30"/>
    </location>
</feature>
<evidence type="ECO:0000256" key="2">
    <source>
        <dbReference type="ARBA" id="ARBA00022801"/>
    </source>
</evidence>
<protein>
    <recommendedName>
        <fullName evidence="4">HIRAN domain-containing protein</fullName>
    </recommendedName>
</protein>
<dbReference type="Gene3D" id="3.30.70.2330">
    <property type="match status" value="1"/>
</dbReference>
<proteinExistence type="predicted"/>
<evidence type="ECO:0000313" key="5">
    <source>
        <dbReference type="EMBL" id="TMM67723.1"/>
    </source>
</evidence>
<sequence length="193" mass="20574">MPYELARLLKISHARATRLAAAANAQNPTPSRARTSDAQAQQPAAASPKPPAEPVAAEPKKKRAKKATPVEAGLPPLTGKITGGHACAFDVVGESYYQPALRRLRNGRHMATDNDFVADIVAEPDNPHDPNACAVYIEGFKVGYLPRDAAADFQQQVADMGVTGTWRLQTKAKLSGGWGDRPMVGVLLSLPKS</sequence>
<organism evidence="5 6">
    <name type="scientific">Pseudomonas protegens</name>
    <dbReference type="NCBI Taxonomy" id="380021"/>
    <lineage>
        <taxon>Bacteria</taxon>
        <taxon>Pseudomonadati</taxon>
        <taxon>Pseudomonadota</taxon>
        <taxon>Gammaproteobacteria</taxon>
        <taxon>Pseudomonadales</taxon>
        <taxon>Pseudomonadaceae</taxon>
        <taxon>Pseudomonas</taxon>
    </lineage>
</organism>
<feature type="compositionally biased region" description="Low complexity" evidence="3">
    <location>
        <begin position="38"/>
        <end position="47"/>
    </location>
</feature>
<evidence type="ECO:0000256" key="3">
    <source>
        <dbReference type="SAM" id="MobiDB-lite"/>
    </source>
</evidence>